<feature type="domain" description="Transposase IS200-like" evidence="2">
    <location>
        <begin position="9"/>
        <end position="124"/>
    </location>
</feature>
<evidence type="ECO:0000256" key="1">
    <source>
        <dbReference type="SAM" id="MobiDB-lite"/>
    </source>
</evidence>
<dbReference type="GO" id="GO:0003677">
    <property type="term" value="F:DNA binding"/>
    <property type="evidence" value="ECO:0007669"/>
    <property type="project" value="InterPro"/>
</dbReference>
<dbReference type="GO" id="GO:0006313">
    <property type="term" value="P:DNA transposition"/>
    <property type="evidence" value="ECO:0007669"/>
    <property type="project" value="InterPro"/>
</dbReference>
<name>A0A328CAC8_9DELT</name>
<dbReference type="PANTHER" id="PTHR34322">
    <property type="entry name" value="TRANSPOSASE, Y1_TNP DOMAIN-CONTAINING"/>
    <property type="match status" value="1"/>
</dbReference>
<evidence type="ECO:0000259" key="2">
    <source>
        <dbReference type="SMART" id="SM01321"/>
    </source>
</evidence>
<dbReference type="SMART" id="SM01321">
    <property type="entry name" value="Y1_Tnp"/>
    <property type="match status" value="1"/>
</dbReference>
<proteinExistence type="predicted"/>
<evidence type="ECO:0000313" key="4">
    <source>
        <dbReference type="Proteomes" id="UP000249169"/>
    </source>
</evidence>
<dbReference type="RefSeq" id="WP_111729145.1">
    <property type="nucleotide sequence ID" value="NZ_QHKO01000002.1"/>
</dbReference>
<gene>
    <name evidence="3" type="ORF">DL240_06995</name>
</gene>
<dbReference type="InterPro" id="IPR002686">
    <property type="entry name" value="Transposase_17"/>
</dbReference>
<organism evidence="3 4">
    <name type="scientific">Lujinxingia litoralis</name>
    <dbReference type="NCBI Taxonomy" id="2211119"/>
    <lineage>
        <taxon>Bacteria</taxon>
        <taxon>Deltaproteobacteria</taxon>
        <taxon>Bradymonadales</taxon>
        <taxon>Lujinxingiaceae</taxon>
        <taxon>Lujinxingia</taxon>
    </lineage>
</organism>
<dbReference type="GO" id="GO:0004803">
    <property type="term" value="F:transposase activity"/>
    <property type="evidence" value="ECO:0007669"/>
    <property type="project" value="InterPro"/>
</dbReference>
<dbReference type="AlphaFoldDB" id="A0A328CAC8"/>
<reference evidence="3 4" key="1">
    <citation type="submission" date="2018-05" db="EMBL/GenBank/DDBJ databases">
        <title>Lujinxingia marina gen. nov. sp. nov., a new facultative anaerobic member of the class Deltaproteobacteria, and proposal of Lujinxingaceae fam. nov.</title>
        <authorList>
            <person name="Li C.-M."/>
        </authorList>
    </citation>
    <scope>NUCLEOTIDE SEQUENCE [LARGE SCALE GENOMIC DNA]</scope>
    <source>
        <strain evidence="3 4">B210</strain>
    </source>
</reference>
<keyword evidence="4" id="KW-1185">Reference proteome</keyword>
<dbReference type="Proteomes" id="UP000249169">
    <property type="component" value="Unassembled WGS sequence"/>
</dbReference>
<feature type="region of interest" description="Disordered" evidence="1">
    <location>
        <begin position="209"/>
        <end position="231"/>
    </location>
</feature>
<protein>
    <recommendedName>
        <fullName evidence="2">Transposase IS200-like domain-containing protein</fullName>
    </recommendedName>
</protein>
<dbReference type="InterPro" id="IPR036515">
    <property type="entry name" value="Transposase_17_sf"/>
</dbReference>
<evidence type="ECO:0000313" key="3">
    <source>
        <dbReference type="EMBL" id="RAL23888.1"/>
    </source>
</evidence>
<dbReference type="Gene3D" id="3.30.70.1290">
    <property type="entry name" value="Transposase IS200-like"/>
    <property type="match status" value="1"/>
</dbReference>
<sequence length="326" mass="38077">MGRPLRIQHPDTCYFITNRCFQERFLLTPSPEVNNLILAWLARSAKRFGVEIFFYVFMSNHFHMAVRAPRENLHRFMAYFQSNLAKDINRQLNRTGALFSRRYSAEPILDDTAMLEKWRYTMNNPVKAGLVSHIRFWPGVSSYQAHLGDAQIDALWLDRTHLRALRRRKDHSVDDELQAQHLIELTLTPFPALASYPPHQRQRFLRRALKRHTRDQPPSTRATPPLGAHKVRTQNPFAQPEQSARSPRPLCHTRCPLKRETYRQHVRQVTDAYRAANAMWRQGQPSIFPPGTIPPGWTQTTNRHRDLTLVYSSTSASSVQYTKFPR</sequence>
<dbReference type="Pfam" id="PF01797">
    <property type="entry name" value="Y1_Tnp"/>
    <property type="match status" value="1"/>
</dbReference>
<dbReference type="SUPFAM" id="SSF143422">
    <property type="entry name" value="Transposase IS200-like"/>
    <property type="match status" value="1"/>
</dbReference>
<dbReference type="PANTHER" id="PTHR34322:SF2">
    <property type="entry name" value="TRANSPOSASE IS200-LIKE DOMAIN-CONTAINING PROTEIN"/>
    <property type="match status" value="1"/>
</dbReference>
<dbReference type="EMBL" id="QHKO01000002">
    <property type="protein sequence ID" value="RAL23888.1"/>
    <property type="molecule type" value="Genomic_DNA"/>
</dbReference>
<accession>A0A328CAC8</accession>
<comment type="caution">
    <text evidence="3">The sequence shown here is derived from an EMBL/GenBank/DDBJ whole genome shotgun (WGS) entry which is preliminary data.</text>
</comment>
<dbReference type="OrthoDB" id="5495358at2"/>